<reference evidence="1 2" key="1">
    <citation type="submission" date="2019-04" db="EMBL/GenBank/DDBJ databases">
        <title>Fungal friends and foes A comparative genomics study of 23 Aspergillus species from section Flavi.</title>
        <authorList>
            <consortium name="DOE Joint Genome Institute"/>
            <person name="Kjaerbolling I."/>
            <person name="Vesth T.C."/>
            <person name="Frisvad J.C."/>
            <person name="Nybo J.L."/>
            <person name="Theobald S."/>
            <person name="Kildgaard S."/>
            <person name="Petersen T.I."/>
            <person name="Kuo A."/>
            <person name="Sato A."/>
            <person name="Lyhne E.K."/>
            <person name="Kogle M.E."/>
            <person name="Wiebenga A."/>
            <person name="Kun R.S."/>
            <person name="Lubbers R.J."/>
            <person name="Makela M.R."/>
            <person name="Barry K."/>
            <person name="Chovatia M."/>
            <person name="Clum A."/>
            <person name="Daum C."/>
            <person name="Haridas S."/>
            <person name="He G."/>
            <person name="LaButti K."/>
            <person name="Lipzen A."/>
            <person name="Mondo S."/>
            <person name="Pangilinan J."/>
            <person name="Riley R."/>
            <person name="Salamov A."/>
            <person name="Simmons B.A."/>
            <person name="Magnuson J.K."/>
            <person name="Henrissat B."/>
            <person name="Mortensen U.H."/>
            <person name="Larsen T.O."/>
            <person name="De vries R.P."/>
            <person name="Grigoriev I.V."/>
            <person name="Machida M."/>
            <person name="Baker S.E."/>
            <person name="Andersen M.R."/>
        </authorList>
    </citation>
    <scope>NUCLEOTIDE SEQUENCE [LARGE SCALE GENOMIC DNA]</scope>
    <source>
        <strain evidence="1 2">CBS 117635</strain>
    </source>
</reference>
<organism evidence="1 2">
    <name type="scientific">Aspergillus minisclerotigenes</name>
    <dbReference type="NCBI Taxonomy" id="656917"/>
    <lineage>
        <taxon>Eukaryota</taxon>
        <taxon>Fungi</taxon>
        <taxon>Dikarya</taxon>
        <taxon>Ascomycota</taxon>
        <taxon>Pezizomycotina</taxon>
        <taxon>Eurotiomycetes</taxon>
        <taxon>Eurotiomycetidae</taxon>
        <taxon>Eurotiales</taxon>
        <taxon>Aspergillaceae</taxon>
        <taxon>Aspergillus</taxon>
        <taxon>Aspergillus subgen. Circumdati</taxon>
    </lineage>
</organism>
<proteinExistence type="predicted"/>
<evidence type="ECO:0000313" key="2">
    <source>
        <dbReference type="Proteomes" id="UP000326289"/>
    </source>
</evidence>
<evidence type="ECO:0000313" key="1">
    <source>
        <dbReference type="EMBL" id="KAB8270492.1"/>
    </source>
</evidence>
<protein>
    <submittedName>
        <fullName evidence="1">Uncharacterized protein</fullName>
    </submittedName>
</protein>
<name>A0A5N6IV04_9EURO</name>
<dbReference type="Proteomes" id="UP000326289">
    <property type="component" value="Unassembled WGS sequence"/>
</dbReference>
<accession>A0A5N6IV04</accession>
<dbReference type="AlphaFoldDB" id="A0A5N6IV04"/>
<gene>
    <name evidence="1" type="ORF">BDV30DRAFT_215033</name>
</gene>
<sequence length="56" mass="6451">MDLPGSGPYFSPGACGENVIQRADAWRLLYLPTREEDGLHYENFPFSPWHPCRKNN</sequence>
<keyword evidence="2" id="KW-1185">Reference proteome</keyword>
<dbReference type="EMBL" id="ML732829">
    <property type="protein sequence ID" value="KAB8270492.1"/>
    <property type="molecule type" value="Genomic_DNA"/>
</dbReference>